<name>A7F2Y8_SCLS1</name>
<evidence type="ECO:0000313" key="1">
    <source>
        <dbReference type="EMBL" id="EDN96080.1"/>
    </source>
</evidence>
<evidence type="ECO:0000313" key="2">
    <source>
        <dbReference type="Proteomes" id="UP000001312"/>
    </source>
</evidence>
<accession>A7F2Y8</accession>
<protein>
    <submittedName>
        <fullName evidence="1">Uncharacterized protein</fullName>
    </submittedName>
</protein>
<dbReference type="InParanoid" id="A7F2Y8"/>
<dbReference type="Proteomes" id="UP000001312">
    <property type="component" value="Unassembled WGS sequence"/>
</dbReference>
<gene>
    <name evidence="1" type="ORF">SS1G_12286</name>
</gene>
<organism evidence="1 2">
    <name type="scientific">Sclerotinia sclerotiorum (strain ATCC 18683 / 1980 / Ss-1)</name>
    <name type="common">White mold</name>
    <name type="synonym">Whetzelinia sclerotiorum</name>
    <dbReference type="NCBI Taxonomy" id="665079"/>
    <lineage>
        <taxon>Eukaryota</taxon>
        <taxon>Fungi</taxon>
        <taxon>Dikarya</taxon>
        <taxon>Ascomycota</taxon>
        <taxon>Pezizomycotina</taxon>
        <taxon>Leotiomycetes</taxon>
        <taxon>Helotiales</taxon>
        <taxon>Sclerotiniaceae</taxon>
        <taxon>Sclerotinia</taxon>
    </lineage>
</organism>
<dbReference type="AlphaFoldDB" id="A7F2Y8"/>
<keyword evidence="2" id="KW-1185">Reference proteome</keyword>
<dbReference type="GeneID" id="5483253"/>
<dbReference type="RefSeq" id="XP_001587256.1">
    <property type="nucleotide sequence ID" value="XM_001587206.1"/>
</dbReference>
<dbReference type="KEGG" id="ssl:SS1G_12286"/>
<reference evidence="2" key="1">
    <citation type="journal article" date="2011" name="PLoS Genet.">
        <title>Genomic analysis of the necrotrophic fungal pathogens Sclerotinia sclerotiorum and Botrytis cinerea.</title>
        <authorList>
            <person name="Amselem J."/>
            <person name="Cuomo C.A."/>
            <person name="van Kan J.A."/>
            <person name="Viaud M."/>
            <person name="Benito E.P."/>
            <person name="Couloux A."/>
            <person name="Coutinho P.M."/>
            <person name="de Vries R.P."/>
            <person name="Dyer P.S."/>
            <person name="Fillinger S."/>
            <person name="Fournier E."/>
            <person name="Gout L."/>
            <person name="Hahn M."/>
            <person name="Kohn L."/>
            <person name="Lapalu N."/>
            <person name="Plummer K.M."/>
            <person name="Pradier J.M."/>
            <person name="Quevillon E."/>
            <person name="Sharon A."/>
            <person name="Simon A."/>
            <person name="ten Have A."/>
            <person name="Tudzynski B."/>
            <person name="Tudzynski P."/>
            <person name="Wincker P."/>
            <person name="Andrew M."/>
            <person name="Anthouard V."/>
            <person name="Beever R.E."/>
            <person name="Beffa R."/>
            <person name="Benoit I."/>
            <person name="Bouzid O."/>
            <person name="Brault B."/>
            <person name="Chen Z."/>
            <person name="Choquer M."/>
            <person name="Collemare J."/>
            <person name="Cotton P."/>
            <person name="Danchin E.G."/>
            <person name="Da Silva C."/>
            <person name="Gautier A."/>
            <person name="Giraud C."/>
            <person name="Giraud T."/>
            <person name="Gonzalez C."/>
            <person name="Grossetete S."/>
            <person name="Guldener U."/>
            <person name="Henrissat B."/>
            <person name="Howlett B.J."/>
            <person name="Kodira C."/>
            <person name="Kretschmer M."/>
            <person name="Lappartient A."/>
            <person name="Leroch M."/>
            <person name="Levis C."/>
            <person name="Mauceli E."/>
            <person name="Neuveglise C."/>
            <person name="Oeser B."/>
            <person name="Pearson M."/>
            <person name="Poulain J."/>
            <person name="Poussereau N."/>
            <person name="Quesneville H."/>
            <person name="Rascle C."/>
            <person name="Schumacher J."/>
            <person name="Segurens B."/>
            <person name="Sexton A."/>
            <person name="Silva E."/>
            <person name="Sirven C."/>
            <person name="Soanes D.M."/>
            <person name="Talbot N.J."/>
            <person name="Templeton M."/>
            <person name="Yandava C."/>
            <person name="Yarden O."/>
            <person name="Zeng Q."/>
            <person name="Rollins J.A."/>
            <person name="Lebrun M.H."/>
            <person name="Dickman M."/>
        </authorList>
    </citation>
    <scope>NUCLEOTIDE SEQUENCE [LARGE SCALE GENOMIC DNA]</scope>
    <source>
        <strain evidence="2">ATCC 18683 / 1980 / Ss-1</strain>
    </source>
</reference>
<sequence>MTWSGYSAQPVWPSSPCEAREIERLSISNKTEPSNSSPRFCSFSDSVYHTAESDSIWRKAYGIVRVVRDDTVRDSVPLPEKLSAAIVGMNASGKLSFLDGE</sequence>
<dbReference type="EMBL" id="CH476639">
    <property type="protein sequence ID" value="EDN96080.1"/>
    <property type="molecule type" value="Genomic_DNA"/>
</dbReference>
<dbReference type="HOGENOM" id="CLU_2293393_0_0_1"/>
<proteinExistence type="predicted"/>